<feature type="transmembrane region" description="Helical" evidence="6">
    <location>
        <begin position="230"/>
        <end position="251"/>
    </location>
</feature>
<organism evidence="8 9">
    <name type="scientific">Sphingomonas kyeonggiensis</name>
    <dbReference type="NCBI Taxonomy" id="1268553"/>
    <lineage>
        <taxon>Bacteria</taxon>
        <taxon>Pseudomonadati</taxon>
        <taxon>Pseudomonadota</taxon>
        <taxon>Alphaproteobacteria</taxon>
        <taxon>Sphingomonadales</taxon>
        <taxon>Sphingomonadaceae</taxon>
        <taxon>Sphingomonas</taxon>
    </lineage>
</organism>
<dbReference type="RefSeq" id="WP_183996051.1">
    <property type="nucleotide sequence ID" value="NZ_JACIEH010000001.1"/>
</dbReference>
<evidence type="ECO:0000256" key="2">
    <source>
        <dbReference type="ARBA" id="ARBA00022475"/>
    </source>
</evidence>
<name>A0A7W6NWY2_9SPHN</name>
<accession>A0A7W6NWY2</accession>
<comment type="subcellular location">
    <subcellularLocation>
        <location evidence="1">Cell membrane</location>
        <topology evidence="1">Multi-pass membrane protein</topology>
    </subcellularLocation>
</comment>
<keyword evidence="4 6" id="KW-1133">Transmembrane helix</keyword>
<dbReference type="Proteomes" id="UP000557392">
    <property type="component" value="Unassembled WGS sequence"/>
</dbReference>
<feature type="transmembrane region" description="Helical" evidence="6">
    <location>
        <begin position="339"/>
        <end position="366"/>
    </location>
</feature>
<evidence type="ECO:0000313" key="8">
    <source>
        <dbReference type="EMBL" id="MBB4097974.1"/>
    </source>
</evidence>
<feature type="transmembrane region" description="Helical" evidence="6">
    <location>
        <begin position="287"/>
        <end position="306"/>
    </location>
</feature>
<dbReference type="Gene3D" id="3.40.1710.10">
    <property type="entry name" value="abc type-2 transporter like domain"/>
    <property type="match status" value="1"/>
</dbReference>
<evidence type="ECO:0000256" key="1">
    <source>
        <dbReference type="ARBA" id="ARBA00004651"/>
    </source>
</evidence>
<feature type="transmembrane region" description="Helical" evidence="6">
    <location>
        <begin position="257"/>
        <end position="280"/>
    </location>
</feature>
<sequence length="373" mass="39397">MSFARAFRSEVRRIRRTPIDLALLTIVPAVLLGLMAAMISPGAFDSLRVVIVDRDGGPVARKMVRNVVALPRIEVMGVTPEIEDALSAIRREDAVAALVIPRGIGDGRPGRQPVEIFYEAQFLAAGSFASNSLQSAARDALAWGAAVEAPGGAEIRRVLPGVHVTLLGNPTLSVEWYLGLLLGPGILHLIIAITAIASVGTVIDKGSFATFARGTSAPGLDLAGRLLPHVLAGTLWGVLWFLWLTVVRGYWFEGSMLIVAMGLLMLFLATVGIGILLLALTKELATSLSGAVIITGSALAYSGASFPSDGASSFVRIWSTALPLTHYLRLQMDEVMGTALAPAMAEIAILLLYPLLTGGLAIWMIARSGRAQA</sequence>
<protein>
    <submittedName>
        <fullName evidence="8">ABC-2 type transport system permease protein</fullName>
    </submittedName>
</protein>
<feature type="transmembrane region" description="Helical" evidence="6">
    <location>
        <begin position="21"/>
        <end position="39"/>
    </location>
</feature>
<dbReference type="AlphaFoldDB" id="A0A7W6NWY2"/>
<feature type="transmembrane region" description="Helical" evidence="6">
    <location>
        <begin position="176"/>
        <end position="203"/>
    </location>
</feature>
<dbReference type="GO" id="GO:0005886">
    <property type="term" value="C:plasma membrane"/>
    <property type="evidence" value="ECO:0007669"/>
    <property type="project" value="UniProtKB-SubCell"/>
</dbReference>
<keyword evidence="2" id="KW-1003">Cell membrane</keyword>
<evidence type="ECO:0000256" key="5">
    <source>
        <dbReference type="ARBA" id="ARBA00023136"/>
    </source>
</evidence>
<gene>
    <name evidence="8" type="ORF">GGR46_001507</name>
</gene>
<evidence type="ECO:0000259" key="7">
    <source>
        <dbReference type="Pfam" id="PF12698"/>
    </source>
</evidence>
<reference evidence="8 9" key="1">
    <citation type="submission" date="2020-08" db="EMBL/GenBank/DDBJ databases">
        <title>Genomic Encyclopedia of Type Strains, Phase IV (KMG-IV): sequencing the most valuable type-strain genomes for metagenomic binning, comparative biology and taxonomic classification.</title>
        <authorList>
            <person name="Goeker M."/>
        </authorList>
    </citation>
    <scope>NUCLEOTIDE SEQUENCE [LARGE SCALE GENOMIC DNA]</scope>
    <source>
        <strain evidence="8 9">DSM 101806</strain>
    </source>
</reference>
<proteinExistence type="predicted"/>
<dbReference type="EMBL" id="JACIEH010000001">
    <property type="protein sequence ID" value="MBB4097974.1"/>
    <property type="molecule type" value="Genomic_DNA"/>
</dbReference>
<keyword evidence="9" id="KW-1185">Reference proteome</keyword>
<keyword evidence="3 6" id="KW-0812">Transmembrane</keyword>
<dbReference type="GO" id="GO:0140359">
    <property type="term" value="F:ABC-type transporter activity"/>
    <property type="evidence" value="ECO:0007669"/>
    <property type="project" value="InterPro"/>
</dbReference>
<comment type="caution">
    <text evidence="8">The sequence shown here is derived from an EMBL/GenBank/DDBJ whole genome shotgun (WGS) entry which is preliminary data.</text>
</comment>
<dbReference type="InterPro" id="IPR013525">
    <property type="entry name" value="ABC2_TM"/>
</dbReference>
<feature type="domain" description="ABC-2 type transporter transmembrane" evidence="7">
    <location>
        <begin position="23"/>
        <end position="363"/>
    </location>
</feature>
<keyword evidence="5 6" id="KW-0472">Membrane</keyword>
<evidence type="ECO:0000313" key="9">
    <source>
        <dbReference type="Proteomes" id="UP000557392"/>
    </source>
</evidence>
<dbReference type="InterPro" id="IPR051449">
    <property type="entry name" value="ABC-2_transporter_component"/>
</dbReference>
<evidence type="ECO:0000256" key="4">
    <source>
        <dbReference type="ARBA" id="ARBA00022989"/>
    </source>
</evidence>
<dbReference type="PANTHER" id="PTHR30294:SF47">
    <property type="entry name" value="INNER MEMBRANE TRANSPORT PERMEASE YHHJ"/>
    <property type="match status" value="1"/>
</dbReference>
<evidence type="ECO:0000256" key="6">
    <source>
        <dbReference type="SAM" id="Phobius"/>
    </source>
</evidence>
<dbReference type="PANTHER" id="PTHR30294">
    <property type="entry name" value="MEMBRANE COMPONENT OF ABC TRANSPORTER YHHJ-RELATED"/>
    <property type="match status" value="1"/>
</dbReference>
<dbReference type="Pfam" id="PF12698">
    <property type="entry name" value="ABC2_membrane_3"/>
    <property type="match status" value="1"/>
</dbReference>
<evidence type="ECO:0000256" key="3">
    <source>
        <dbReference type="ARBA" id="ARBA00022692"/>
    </source>
</evidence>